<dbReference type="SMART" id="SM00903">
    <property type="entry name" value="Flavin_Reduct"/>
    <property type="match status" value="1"/>
</dbReference>
<gene>
    <name evidence="3" type="ORF">BCF44_105335</name>
</gene>
<dbReference type="SUPFAM" id="SSF50475">
    <property type="entry name" value="FMN-binding split barrel"/>
    <property type="match status" value="1"/>
</dbReference>
<dbReference type="OrthoDB" id="9792858at2"/>
<proteinExistence type="predicted"/>
<evidence type="ECO:0000313" key="3">
    <source>
        <dbReference type="EMBL" id="REH48476.1"/>
    </source>
</evidence>
<dbReference type="GO" id="GO:0042602">
    <property type="term" value="F:riboflavin reductase (NADPH) activity"/>
    <property type="evidence" value="ECO:0007669"/>
    <property type="project" value="TreeGrafter"/>
</dbReference>
<organism evidence="3 4">
    <name type="scientific">Kutzneria buriramensis</name>
    <dbReference type="NCBI Taxonomy" id="1045776"/>
    <lineage>
        <taxon>Bacteria</taxon>
        <taxon>Bacillati</taxon>
        <taxon>Actinomycetota</taxon>
        <taxon>Actinomycetes</taxon>
        <taxon>Pseudonocardiales</taxon>
        <taxon>Pseudonocardiaceae</taxon>
        <taxon>Kutzneria</taxon>
    </lineage>
</organism>
<reference evidence="3 4" key="1">
    <citation type="submission" date="2018-08" db="EMBL/GenBank/DDBJ databases">
        <title>Genomic Encyclopedia of Archaeal and Bacterial Type Strains, Phase II (KMG-II): from individual species to whole genera.</title>
        <authorList>
            <person name="Goeker M."/>
        </authorList>
    </citation>
    <scope>NUCLEOTIDE SEQUENCE [LARGE SCALE GENOMIC DNA]</scope>
    <source>
        <strain evidence="3 4">DSM 45791</strain>
    </source>
</reference>
<keyword evidence="1" id="KW-0560">Oxidoreductase</keyword>
<evidence type="ECO:0000256" key="1">
    <source>
        <dbReference type="ARBA" id="ARBA00023002"/>
    </source>
</evidence>
<sequence>MTESPTRQSTATPSRFRAMMSRFPSGVAVVAADGRDDGPWGMTCSSVCSVSLEPLTLLVCLRTGSPTLRAVLDCGQFSVNLLHERARDTAELFASGDPNRFDRVRWERPPAAAGPHLVADAHTIADCWLDDTRPVGDHVVVFGVVGAITELPAHRPLLYGLREYHSWPRR</sequence>
<protein>
    <submittedName>
        <fullName evidence="3">Flavin reductase (DIM6/NTAB) family NADH-FMN oxidoreductase RutF</fullName>
    </submittedName>
</protein>
<dbReference type="InterPro" id="IPR012349">
    <property type="entry name" value="Split_barrel_FMN-bd"/>
</dbReference>
<dbReference type="Gene3D" id="2.30.110.10">
    <property type="entry name" value="Electron Transport, Fmn-binding Protein, Chain A"/>
    <property type="match status" value="1"/>
</dbReference>
<name>A0A3E0HQF7_9PSEU</name>
<keyword evidence="4" id="KW-1185">Reference proteome</keyword>
<accession>A0A3E0HQF7</accession>
<dbReference type="InterPro" id="IPR002563">
    <property type="entry name" value="Flavin_Rdtase-like_dom"/>
</dbReference>
<comment type="caution">
    <text evidence="3">The sequence shown here is derived from an EMBL/GenBank/DDBJ whole genome shotgun (WGS) entry which is preliminary data.</text>
</comment>
<dbReference type="PANTHER" id="PTHR30466">
    <property type="entry name" value="FLAVIN REDUCTASE"/>
    <property type="match status" value="1"/>
</dbReference>
<dbReference type="InterPro" id="IPR050268">
    <property type="entry name" value="NADH-dep_flavin_reductase"/>
</dbReference>
<dbReference type="RefSeq" id="WP_116175237.1">
    <property type="nucleotide sequence ID" value="NZ_JBHLUJ010000015.1"/>
</dbReference>
<dbReference type="Pfam" id="PF01613">
    <property type="entry name" value="Flavin_Reduct"/>
    <property type="match status" value="1"/>
</dbReference>
<dbReference type="GO" id="GO:0010181">
    <property type="term" value="F:FMN binding"/>
    <property type="evidence" value="ECO:0007669"/>
    <property type="project" value="InterPro"/>
</dbReference>
<dbReference type="EMBL" id="QUNO01000005">
    <property type="protein sequence ID" value="REH48476.1"/>
    <property type="molecule type" value="Genomic_DNA"/>
</dbReference>
<feature type="domain" description="Flavin reductase like" evidence="2">
    <location>
        <begin position="20"/>
        <end position="166"/>
    </location>
</feature>
<evidence type="ECO:0000313" key="4">
    <source>
        <dbReference type="Proteomes" id="UP000256269"/>
    </source>
</evidence>
<dbReference type="GO" id="GO:0006208">
    <property type="term" value="P:pyrimidine nucleobase catabolic process"/>
    <property type="evidence" value="ECO:0007669"/>
    <property type="project" value="TreeGrafter"/>
</dbReference>
<evidence type="ECO:0000259" key="2">
    <source>
        <dbReference type="SMART" id="SM00903"/>
    </source>
</evidence>
<dbReference type="PANTHER" id="PTHR30466:SF1">
    <property type="entry name" value="FMN REDUCTASE (NADH) RUTF"/>
    <property type="match status" value="1"/>
</dbReference>
<dbReference type="AlphaFoldDB" id="A0A3E0HQF7"/>
<dbReference type="Proteomes" id="UP000256269">
    <property type="component" value="Unassembled WGS sequence"/>
</dbReference>